<sequence>MWTSCLAARHHHQYPQPSTDSPNKRKWTNLQVNMISPSTNNLKCLQWNARGLTKTKLEEFYHYLSLVNPEVVLLSETHWNSSFAPKFKTHHILKKDRPNRLGGGVAILISKSLQFSPIHLYTPDTVEAIGASVLLKNNKQIDFISIYIPKADCETEDIENILNRSNPYVIGGHFNGHHTLWETNTNINKAGRSIYEALINDTNACLITTPNLTTRIDPASGKPSTIDLTITSPTISASASIKTGPYMGSDHLPLIITLNESVLHHANRPATWKVDDDKWTQWNKCIQDFLTSQKFENITDPEAKTKIFTDGIEKGNNQCFRKTNPARQPKTHKGPARPWWNEACLKAVKEARKFFREWKDSPLSLNKREAWKKAEAKKRRIILTAKKQAWSTFITSLGPNDQQRMWSFVKNMVGNGADPSAADRAIVADGTTLFTPQEKAELFVNRFSRVHPKDIANNSYFKTTIDRKIATYTKDPLNDPFTLEEIDKAIPNSKSKAVGNDLIQNIMIRNLIFSAELIAIHQALKIIYNREDTPPEIIVYSDSSAAIQAISTSTLAENDAVSSNREILSSLKSSGTRTTLAGIPSHTGIAGKEKADKLASTELTTQEGDRIENELSPKKKFPGTNFLNNNNNNRMETIPIEATAVTDLPCPSSTLMSALTPRKKYFKFIQGNSLLIDFIYNKIDQLFAFNLIMMPFSGSLPSFISLVDFGRHQLSFCLVFCKV</sequence>
<dbReference type="InterPro" id="IPR036397">
    <property type="entry name" value="RNaseH_sf"/>
</dbReference>
<feature type="region of interest" description="Disordered" evidence="1">
    <location>
        <begin position="317"/>
        <end position="337"/>
    </location>
</feature>
<evidence type="ECO:0000313" key="3">
    <source>
        <dbReference type="EMBL" id="KAI9556127.1"/>
    </source>
</evidence>
<dbReference type="GO" id="GO:0004523">
    <property type="term" value="F:RNA-DNA hybrid ribonuclease activity"/>
    <property type="evidence" value="ECO:0007669"/>
    <property type="project" value="InterPro"/>
</dbReference>
<dbReference type="CDD" id="cd09276">
    <property type="entry name" value="Rnase_HI_RT_non_LTR"/>
    <property type="match status" value="1"/>
</dbReference>
<name>A0AAD5PR22_9CRUS</name>
<dbReference type="Gene3D" id="3.60.10.10">
    <property type="entry name" value="Endonuclease/exonuclease/phosphatase"/>
    <property type="match status" value="1"/>
</dbReference>
<proteinExistence type="predicted"/>
<protein>
    <recommendedName>
        <fullName evidence="2">RNase H type-1 domain-containing protein</fullName>
    </recommendedName>
</protein>
<organism evidence="3 4">
    <name type="scientific">Daphnia sinensis</name>
    <dbReference type="NCBI Taxonomy" id="1820382"/>
    <lineage>
        <taxon>Eukaryota</taxon>
        <taxon>Metazoa</taxon>
        <taxon>Ecdysozoa</taxon>
        <taxon>Arthropoda</taxon>
        <taxon>Crustacea</taxon>
        <taxon>Branchiopoda</taxon>
        <taxon>Diplostraca</taxon>
        <taxon>Cladocera</taxon>
        <taxon>Anomopoda</taxon>
        <taxon>Daphniidae</taxon>
        <taxon>Daphnia</taxon>
        <taxon>Daphnia similis group</taxon>
    </lineage>
</organism>
<gene>
    <name evidence="3" type="ORF">GHT06_018700</name>
</gene>
<dbReference type="AlphaFoldDB" id="A0AAD5PR22"/>
<dbReference type="SUPFAM" id="SSF56219">
    <property type="entry name" value="DNase I-like"/>
    <property type="match status" value="1"/>
</dbReference>
<evidence type="ECO:0000256" key="1">
    <source>
        <dbReference type="SAM" id="MobiDB-lite"/>
    </source>
</evidence>
<dbReference type="EMBL" id="WJBH02000007">
    <property type="protein sequence ID" value="KAI9556127.1"/>
    <property type="molecule type" value="Genomic_DNA"/>
</dbReference>
<dbReference type="PANTHER" id="PTHR33273">
    <property type="entry name" value="DOMAIN-CONTAINING PROTEIN, PUTATIVE-RELATED"/>
    <property type="match status" value="1"/>
</dbReference>
<evidence type="ECO:0000313" key="4">
    <source>
        <dbReference type="Proteomes" id="UP000820818"/>
    </source>
</evidence>
<dbReference type="InterPro" id="IPR036691">
    <property type="entry name" value="Endo/exonu/phosph_ase_sf"/>
</dbReference>
<dbReference type="InterPro" id="IPR012337">
    <property type="entry name" value="RNaseH-like_sf"/>
</dbReference>
<dbReference type="PANTHER" id="PTHR33273:SF4">
    <property type="entry name" value="ENDONUCLEASE_EXONUCLEASE_PHOSPHATASE DOMAIN-CONTAINING PROTEIN"/>
    <property type="match status" value="1"/>
</dbReference>
<feature type="domain" description="RNase H type-1" evidence="2">
    <location>
        <begin position="465"/>
        <end position="604"/>
    </location>
</feature>
<dbReference type="PROSITE" id="PS50879">
    <property type="entry name" value="RNASE_H_1"/>
    <property type="match status" value="1"/>
</dbReference>
<dbReference type="InterPro" id="IPR002156">
    <property type="entry name" value="RNaseH_domain"/>
</dbReference>
<evidence type="ECO:0000259" key="2">
    <source>
        <dbReference type="PROSITE" id="PS50879"/>
    </source>
</evidence>
<keyword evidence="4" id="KW-1185">Reference proteome</keyword>
<dbReference type="Pfam" id="PF14529">
    <property type="entry name" value="Exo_endo_phos_2"/>
    <property type="match status" value="1"/>
</dbReference>
<dbReference type="InterPro" id="IPR005135">
    <property type="entry name" value="Endo/exonuclease/phosphatase"/>
</dbReference>
<dbReference type="Pfam" id="PF00075">
    <property type="entry name" value="RNase_H"/>
    <property type="match status" value="1"/>
</dbReference>
<dbReference type="SUPFAM" id="SSF53098">
    <property type="entry name" value="Ribonuclease H-like"/>
    <property type="match status" value="1"/>
</dbReference>
<dbReference type="GO" id="GO:0003676">
    <property type="term" value="F:nucleic acid binding"/>
    <property type="evidence" value="ECO:0007669"/>
    <property type="project" value="InterPro"/>
</dbReference>
<dbReference type="Gene3D" id="3.30.420.10">
    <property type="entry name" value="Ribonuclease H-like superfamily/Ribonuclease H"/>
    <property type="match status" value="1"/>
</dbReference>
<accession>A0AAD5PR22</accession>
<comment type="caution">
    <text evidence="3">The sequence shown here is derived from an EMBL/GenBank/DDBJ whole genome shotgun (WGS) entry which is preliminary data.</text>
</comment>
<dbReference type="Proteomes" id="UP000820818">
    <property type="component" value="Linkage Group LG7"/>
</dbReference>
<reference evidence="3 4" key="1">
    <citation type="submission" date="2022-05" db="EMBL/GenBank/DDBJ databases">
        <title>A multi-omics perspective on studying reproductive biology in Daphnia sinensis.</title>
        <authorList>
            <person name="Jia J."/>
        </authorList>
    </citation>
    <scope>NUCLEOTIDE SEQUENCE [LARGE SCALE GENOMIC DNA]</scope>
    <source>
        <strain evidence="3 4">WSL</strain>
    </source>
</reference>